<dbReference type="Pfam" id="PF18911">
    <property type="entry name" value="PKD_4"/>
    <property type="match status" value="1"/>
</dbReference>
<dbReference type="AlphaFoldDB" id="A0A841JYQ8"/>
<keyword evidence="5" id="KW-1185">Reference proteome</keyword>
<organism evidence="4 5">
    <name type="scientific">Silvibacterium bohemicum</name>
    <dbReference type="NCBI Taxonomy" id="1577686"/>
    <lineage>
        <taxon>Bacteria</taxon>
        <taxon>Pseudomonadati</taxon>
        <taxon>Acidobacteriota</taxon>
        <taxon>Terriglobia</taxon>
        <taxon>Terriglobales</taxon>
        <taxon>Acidobacteriaceae</taxon>
        <taxon>Silvibacterium</taxon>
    </lineage>
</organism>
<dbReference type="CDD" id="cd00146">
    <property type="entry name" value="PKD"/>
    <property type="match status" value="1"/>
</dbReference>
<evidence type="ECO:0000259" key="3">
    <source>
        <dbReference type="PROSITE" id="PS51820"/>
    </source>
</evidence>
<feature type="domain" description="PA14" evidence="3">
    <location>
        <begin position="569"/>
        <end position="714"/>
    </location>
</feature>
<feature type="signal peptide" evidence="1">
    <location>
        <begin position="1"/>
        <end position="24"/>
    </location>
</feature>
<dbReference type="Gene3D" id="3.90.182.10">
    <property type="entry name" value="Toxin - Anthrax Protective Antigen,domain 1"/>
    <property type="match status" value="1"/>
</dbReference>
<feature type="domain" description="PKD" evidence="2">
    <location>
        <begin position="471"/>
        <end position="524"/>
    </location>
</feature>
<accession>A0A841JYQ8</accession>
<dbReference type="OrthoDB" id="101182at2"/>
<dbReference type="PROSITE" id="PS50093">
    <property type="entry name" value="PKD"/>
    <property type="match status" value="1"/>
</dbReference>
<dbReference type="PROSITE" id="PS51820">
    <property type="entry name" value="PA14"/>
    <property type="match status" value="1"/>
</dbReference>
<dbReference type="InterPro" id="IPR013783">
    <property type="entry name" value="Ig-like_fold"/>
</dbReference>
<dbReference type="InterPro" id="IPR012334">
    <property type="entry name" value="Pectin_lyas_fold"/>
</dbReference>
<evidence type="ECO:0008006" key="6">
    <source>
        <dbReference type="Google" id="ProtNLM"/>
    </source>
</evidence>
<protein>
    <recommendedName>
        <fullName evidence="6">PKD domain-containing protein</fullName>
    </recommendedName>
</protein>
<dbReference type="InterPro" id="IPR000601">
    <property type="entry name" value="PKD_dom"/>
</dbReference>
<dbReference type="SMART" id="SM00089">
    <property type="entry name" value="PKD"/>
    <property type="match status" value="1"/>
</dbReference>
<evidence type="ECO:0000256" key="1">
    <source>
        <dbReference type="SAM" id="SignalP"/>
    </source>
</evidence>
<dbReference type="Gene3D" id="2.160.20.10">
    <property type="entry name" value="Single-stranded right-handed beta-helix, Pectin lyase-like"/>
    <property type="match status" value="1"/>
</dbReference>
<dbReference type="Gene3D" id="2.60.40.10">
    <property type="entry name" value="Immunoglobulins"/>
    <property type="match status" value="1"/>
</dbReference>
<dbReference type="EMBL" id="JACHEK010000007">
    <property type="protein sequence ID" value="MBB6145547.1"/>
    <property type="molecule type" value="Genomic_DNA"/>
</dbReference>
<dbReference type="RefSeq" id="WP_050060608.1">
    <property type="nucleotide sequence ID" value="NZ_JACHEK010000007.1"/>
</dbReference>
<dbReference type="InterPro" id="IPR037524">
    <property type="entry name" value="PA14/GLEYA"/>
</dbReference>
<dbReference type="InterPro" id="IPR011658">
    <property type="entry name" value="PA14_dom"/>
</dbReference>
<gene>
    <name evidence="4" type="ORF">HNQ77_003508</name>
</gene>
<dbReference type="SUPFAM" id="SSF51126">
    <property type="entry name" value="Pectin lyase-like"/>
    <property type="match status" value="1"/>
</dbReference>
<reference evidence="4 5" key="1">
    <citation type="submission" date="2020-08" db="EMBL/GenBank/DDBJ databases">
        <title>Genomic Encyclopedia of Type Strains, Phase IV (KMG-IV): sequencing the most valuable type-strain genomes for metagenomic binning, comparative biology and taxonomic classification.</title>
        <authorList>
            <person name="Goeker M."/>
        </authorList>
    </citation>
    <scope>NUCLEOTIDE SEQUENCE [LARGE SCALE GENOMIC DNA]</scope>
    <source>
        <strain evidence="4 5">DSM 103733</strain>
    </source>
</reference>
<feature type="chain" id="PRO_5032696720" description="PKD domain-containing protein" evidence="1">
    <location>
        <begin position="25"/>
        <end position="717"/>
    </location>
</feature>
<evidence type="ECO:0000259" key="2">
    <source>
        <dbReference type="PROSITE" id="PS50093"/>
    </source>
</evidence>
<dbReference type="SUPFAM" id="SSF56988">
    <property type="entry name" value="Anthrax protective antigen"/>
    <property type="match status" value="1"/>
</dbReference>
<sequence length="717" mass="77502">MRLPALFLCANLLTVFSFANFSFAKTAITPVPEEIRSDRFTITIDGQPAPLAHAAANYYFLNFDLQGKAKISITAPSDDYWAQGVEVQPWRENIRPVLKGRTLTFTLDHPAKLSITRPGDHLAGAEMLFLFANPPETDAPKPDAPGIRYYGPGVYKASIDAKSGDTIYLAPGAVVLGSLNLWGVDKVKVYGRGVIVYDGPQNPNDDTGWRHIVNWHVIAMDSASNISISGITCVVRSRTWMIQMKDSHFITFDNVKVIGGSAANANQDGMDWLGGGDTLVRNSFIRAADDVFAMQSNWEGYDKLAIPGHPVENITIENSVVSTSISNVVRAGWPDKDFNATNFVMRDSDVIHAGIGACGVPFALLEFWEDAASSGSSSGFHFENIRMEDWYSLVQLRQPNPALHDVVFKDIWSPETPSLEASTLLGSVSGVSFDHVRLADRVVAADAEIPLEREAGAAEAHYESTGESTGPHAVFGYSSGAIRPGKAVDFDASASGGHIRSYRWFFGDGSTASGRQVRHRFPDAEGTLWDHSGRFRVTLRIADGQGREDWVTRPVVVTTSLLAADKNAGTDPGLNFSFYSTSSTSIAGLNAENPARTGIARVISADVRSLDKNYGLVFDGFLNIPADGGYSFQLAARDEARLEIDGAQVVASPKPFAQVCGSVGNAVQMAQGSLGLMAGRHTIRVAMTHSLGESDFHLYWQGVGVPLEEIPAGVLSH</sequence>
<name>A0A841JYQ8_9BACT</name>
<dbReference type="InterPro" id="IPR035986">
    <property type="entry name" value="PKD_dom_sf"/>
</dbReference>
<keyword evidence="1" id="KW-0732">Signal</keyword>
<dbReference type="SMART" id="SM00758">
    <property type="entry name" value="PA14"/>
    <property type="match status" value="1"/>
</dbReference>
<dbReference type="InterPro" id="IPR022409">
    <property type="entry name" value="PKD/Chitinase_dom"/>
</dbReference>
<dbReference type="SUPFAM" id="SSF49299">
    <property type="entry name" value="PKD domain"/>
    <property type="match status" value="1"/>
</dbReference>
<dbReference type="Proteomes" id="UP000538666">
    <property type="component" value="Unassembled WGS sequence"/>
</dbReference>
<comment type="caution">
    <text evidence="4">The sequence shown here is derived from an EMBL/GenBank/DDBJ whole genome shotgun (WGS) entry which is preliminary data.</text>
</comment>
<proteinExistence type="predicted"/>
<dbReference type="Pfam" id="PF07691">
    <property type="entry name" value="PA14"/>
    <property type="match status" value="1"/>
</dbReference>
<dbReference type="InterPro" id="IPR011050">
    <property type="entry name" value="Pectin_lyase_fold/virulence"/>
</dbReference>
<evidence type="ECO:0000313" key="4">
    <source>
        <dbReference type="EMBL" id="MBB6145547.1"/>
    </source>
</evidence>
<evidence type="ECO:0000313" key="5">
    <source>
        <dbReference type="Proteomes" id="UP000538666"/>
    </source>
</evidence>